<dbReference type="RefSeq" id="WP_190440580.1">
    <property type="nucleotide sequence ID" value="NZ_JAMPKM010000015.1"/>
</dbReference>
<name>A0ABV0JCR0_9CYAN</name>
<evidence type="ECO:0000313" key="1">
    <source>
        <dbReference type="EMBL" id="MEP0819579.1"/>
    </source>
</evidence>
<comment type="caution">
    <text evidence="1">The sequence shown here is derived from an EMBL/GenBank/DDBJ whole genome shotgun (WGS) entry which is preliminary data.</text>
</comment>
<reference evidence="1 2" key="1">
    <citation type="submission" date="2022-04" db="EMBL/GenBank/DDBJ databases">
        <title>Positive selection, recombination, and allopatry shape intraspecific diversity of widespread and dominant cyanobacteria.</title>
        <authorList>
            <person name="Wei J."/>
            <person name="Shu W."/>
            <person name="Hu C."/>
        </authorList>
    </citation>
    <scope>NUCLEOTIDE SEQUENCE [LARGE SCALE GENOMIC DNA]</scope>
    <source>
        <strain evidence="1 2">GB2-A4</strain>
    </source>
</reference>
<sequence length="261" mass="29183">MEMEDIYQSFRDDVKSSILLAHSLIAMGSYGQEGILKQIEQYPEAGYQFVVPVQGTTEVGAAIVSHASNKDILSTYLSNPGAVQELVHARLVQRWYDFLSQIFEHLFKSHFLGTKPCPSTRSIKFEVDLDFSTDTSANLIDNLQERAVEGFRFFQSEKQLETVEKMLGTKVAPDFKKDIKKHIVVRNIFQHANGIVRPSDLALLGLTGKGISLIDESARSKEFQAKSQLRITFYELVKVGNDFCGAAKLLTTSPRSNTSPS</sequence>
<proteinExistence type="predicted"/>
<gene>
    <name evidence="1" type="ORF">NC998_20995</name>
</gene>
<protein>
    <submittedName>
        <fullName evidence="1">Uncharacterized protein</fullName>
    </submittedName>
</protein>
<evidence type="ECO:0000313" key="2">
    <source>
        <dbReference type="Proteomes" id="UP001464891"/>
    </source>
</evidence>
<organism evidence="1 2">
    <name type="scientific">Trichocoleus desertorum GB2-A4</name>
    <dbReference type="NCBI Taxonomy" id="2933944"/>
    <lineage>
        <taxon>Bacteria</taxon>
        <taxon>Bacillati</taxon>
        <taxon>Cyanobacteriota</taxon>
        <taxon>Cyanophyceae</taxon>
        <taxon>Leptolyngbyales</taxon>
        <taxon>Trichocoleusaceae</taxon>
        <taxon>Trichocoleus</taxon>
    </lineage>
</organism>
<keyword evidence="2" id="KW-1185">Reference proteome</keyword>
<dbReference type="EMBL" id="JAMPKM010000015">
    <property type="protein sequence ID" value="MEP0819579.1"/>
    <property type="molecule type" value="Genomic_DNA"/>
</dbReference>
<dbReference type="Proteomes" id="UP001464891">
    <property type="component" value="Unassembled WGS sequence"/>
</dbReference>
<accession>A0ABV0JCR0</accession>